<name>Q1Z2Z2_9GAMM</name>
<dbReference type="Proteomes" id="UP000003789">
    <property type="component" value="Unassembled WGS sequence"/>
</dbReference>
<keyword evidence="1" id="KW-1133">Transmembrane helix</keyword>
<dbReference type="AlphaFoldDB" id="Q1Z2Z2"/>
<dbReference type="InterPro" id="IPR012902">
    <property type="entry name" value="N_methyl_site"/>
</dbReference>
<dbReference type="HOGENOM" id="CLU_111163_0_0_6"/>
<protein>
    <recommendedName>
        <fullName evidence="4">Type 4 fimbrial biogenesis protein PilW</fullName>
    </recommendedName>
</protein>
<evidence type="ECO:0000313" key="3">
    <source>
        <dbReference type="Proteomes" id="UP000003789"/>
    </source>
</evidence>
<dbReference type="NCBIfam" id="TIGR02532">
    <property type="entry name" value="IV_pilin_GFxxxE"/>
    <property type="match status" value="1"/>
</dbReference>
<evidence type="ECO:0008006" key="4">
    <source>
        <dbReference type="Google" id="ProtNLM"/>
    </source>
</evidence>
<dbReference type="RefSeq" id="WP_006230760.1">
    <property type="nucleotide sequence ID" value="NZ_CH724135.1"/>
</dbReference>
<dbReference type="EMBL" id="AAPH01000015">
    <property type="protein sequence ID" value="EAS42997.1"/>
    <property type="molecule type" value="Genomic_DNA"/>
</dbReference>
<sequence length="200" mass="22004">MVIRNVRSCNGFSLIELLVASAIGLLSLTVIGSVFMNGYSFASQRTLQLMLAQDTNDVLRMMKEDIQRAGYKAGASSTFVLSGATKTIYLKSTSLGNPTCIIYGYDDGTDQHFRTYYRDDNKLRSFSTKSSVLTAADACAYGQSTLNEKQIKVTKFEVLESVLSSATTTSQYLTINLEVATLDDSISSAKSVQVKTRNWY</sequence>
<comment type="caution">
    <text evidence="2">The sequence shown here is derived from an EMBL/GenBank/DDBJ whole genome shotgun (WGS) entry which is preliminary data.</text>
</comment>
<evidence type="ECO:0000256" key="1">
    <source>
        <dbReference type="SAM" id="Phobius"/>
    </source>
</evidence>
<evidence type="ECO:0000313" key="2">
    <source>
        <dbReference type="EMBL" id="EAS42997.1"/>
    </source>
</evidence>
<keyword evidence="1" id="KW-0472">Membrane</keyword>
<accession>Q1Z2Z2</accession>
<feature type="transmembrane region" description="Helical" evidence="1">
    <location>
        <begin position="12"/>
        <end position="36"/>
    </location>
</feature>
<gene>
    <name evidence="2" type="ORF">P3TCK_14318</name>
</gene>
<dbReference type="Pfam" id="PF07963">
    <property type="entry name" value="N_methyl"/>
    <property type="match status" value="1"/>
</dbReference>
<reference evidence="2 3" key="1">
    <citation type="submission" date="2006-03" db="EMBL/GenBank/DDBJ databases">
        <authorList>
            <person name="Bartlett D.H."/>
            <person name="Valle G."/>
            <person name="Lauro F.M."/>
            <person name="Vezzi A."/>
            <person name="Simonato F."/>
            <person name="Eloe E."/>
            <person name="Vitulo N."/>
            <person name="Stratton T.K."/>
            <person name="D'angelo M."/>
            <person name="Ferriera S."/>
            <person name="Johnson J."/>
            <person name="Kravitz S."/>
            <person name="Beeson K."/>
            <person name="Sutton G."/>
            <person name="Rogers Y."/>
            <person name="Friedman R."/>
            <person name="Frazier M."/>
            <person name="Venter J.C."/>
        </authorList>
    </citation>
    <scope>NUCLEOTIDE SEQUENCE [LARGE SCALE GENOMIC DNA]</scope>
    <source>
        <strain evidence="2 3">3TCK</strain>
    </source>
</reference>
<keyword evidence="1" id="KW-0812">Transmembrane</keyword>
<proteinExistence type="predicted"/>
<organism evidence="2 3">
    <name type="scientific">Photobacterium profundum 3TCK</name>
    <dbReference type="NCBI Taxonomy" id="314280"/>
    <lineage>
        <taxon>Bacteria</taxon>
        <taxon>Pseudomonadati</taxon>
        <taxon>Pseudomonadota</taxon>
        <taxon>Gammaproteobacteria</taxon>
        <taxon>Vibrionales</taxon>
        <taxon>Vibrionaceae</taxon>
        <taxon>Photobacterium</taxon>
    </lineage>
</organism>